<evidence type="ECO:0000313" key="2">
    <source>
        <dbReference type="Proteomes" id="UP000504636"/>
    </source>
</evidence>
<protein>
    <submittedName>
        <fullName evidence="1 3">Uncharacterized protein</fullName>
    </submittedName>
</protein>
<organism evidence="1">
    <name type="scientific">Mytilinidion resinicola</name>
    <dbReference type="NCBI Taxonomy" id="574789"/>
    <lineage>
        <taxon>Eukaryota</taxon>
        <taxon>Fungi</taxon>
        <taxon>Dikarya</taxon>
        <taxon>Ascomycota</taxon>
        <taxon>Pezizomycotina</taxon>
        <taxon>Dothideomycetes</taxon>
        <taxon>Pleosporomycetidae</taxon>
        <taxon>Mytilinidiales</taxon>
        <taxon>Mytilinidiaceae</taxon>
        <taxon>Mytilinidion</taxon>
    </lineage>
</organism>
<dbReference type="EMBL" id="MU003712">
    <property type="protein sequence ID" value="KAF2804579.1"/>
    <property type="molecule type" value="Genomic_DNA"/>
</dbReference>
<proteinExistence type="predicted"/>
<reference evidence="3" key="2">
    <citation type="submission" date="2020-04" db="EMBL/GenBank/DDBJ databases">
        <authorList>
            <consortium name="NCBI Genome Project"/>
        </authorList>
    </citation>
    <scope>NUCLEOTIDE SEQUENCE</scope>
    <source>
        <strain evidence="3">CBS 304.34</strain>
    </source>
</reference>
<gene>
    <name evidence="1 3" type="ORF">BDZ99DRAFT_525413</name>
</gene>
<sequence length="161" mass="18194">MTQFSDLNDDILHVIFKWTQSGYDDEANTNMTSFLAELRLLCHRFSAIIPRYMFRAIEITISDEEGGGSSCALLKRTIVENPQFAAFVREIHIIFGHNYGAGAHGPANALLERLPNIRTLWIQIAGYPFEPDFLQGNTMSHLRAVNYSWISGTVPRTQCSI</sequence>
<dbReference type="Proteomes" id="UP000504636">
    <property type="component" value="Unplaced"/>
</dbReference>
<dbReference type="AlphaFoldDB" id="A0A6A6Y7K1"/>
<reference evidence="3" key="3">
    <citation type="submission" date="2025-04" db="UniProtKB">
        <authorList>
            <consortium name="RefSeq"/>
        </authorList>
    </citation>
    <scope>IDENTIFICATION</scope>
    <source>
        <strain evidence="3">CBS 304.34</strain>
    </source>
</reference>
<accession>A0A6A6Y7K1</accession>
<name>A0A6A6Y7K1_9PEZI</name>
<keyword evidence="2" id="KW-1185">Reference proteome</keyword>
<dbReference type="GeneID" id="54466885"/>
<reference evidence="1 3" key="1">
    <citation type="journal article" date="2020" name="Stud. Mycol.">
        <title>101 Dothideomycetes genomes: a test case for predicting lifestyles and emergence of pathogens.</title>
        <authorList>
            <person name="Haridas S."/>
            <person name="Albert R."/>
            <person name="Binder M."/>
            <person name="Bloem J."/>
            <person name="Labutti K."/>
            <person name="Salamov A."/>
            <person name="Andreopoulos B."/>
            <person name="Baker S."/>
            <person name="Barry K."/>
            <person name="Bills G."/>
            <person name="Bluhm B."/>
            <person name="Cannon C."/>
            <person name="Castanera R."/>
            <person name="Culley D."/>
            <person name="Daum C."/>
            <person name="Ezra D."/>
            <person name="Gonzalez J."/>
            <person name="Henrissat B."/>
            <person name="Kuo A."/>
            <person name="Liang C."/>
            <person name="Lipzen A."/>
            <person name="Lutzoni F."/>
            <person name="Magnuson J."/>
            <person name="Mondo S."/>
            <person name="Nolan M."/>
            <person name="Ohm R."/>
            <person name="Pangilinan J."/>
            <person name="Park H.-J."/>
            <person name="Ramirez L."/>
            <person name="Alfaro M."/>
            <person name="Sun H."/>
            <person name="Tritt A."/>
            <person name="Yoshinaga Y."/>
            <person name="Zwiers L.-H."/>
            <person name="Turgeon B."/>
            <person name="Goodwin S."/>
            <person name="Spatafora J."/>
            <person name="Crous P."/>
            <person name="Grigoriev I."/>
        </authorList>
    </citation>
    <scope>NUCLEOTIDE SEQUENCE</scope>
    <source>
        <strain evidence="1 3">CBS 304.34</strain>
    </source>
</reference>
<dbReference type="RefSeq" id="XP_033571543.1">
    <property type="nucleotide sequence ID" value="XM_033725992.1"/>
</dbReference>
<evidence type="ECO:0000313" key="3">
    <source>
        <dbReference type="RefSeq" id="XP_033571543.1"/>
    </source>
</evidence>
<evidence type="ECO:0000313" key="1">
    <source>
        <dbReference type="EMBL" id="KAF2804579.1"/>
    </source>
</evidence>